<keyword evidence="1" id="KW-0472">Membrane</keyword>
<feature type="transmembrane region" description="Helical" evidence="1">
    <location>
        <begin position="49"/>
        <end position="67"/>
    </location>
</feature>
<dbReference type="InterPro" id="IPR025325">
    <property type="entry name" value="DUF4231"/>
</dbReference>
<evidence type="ECO:0000313" key="2">
    <source>
        <dbReference type="EMBL" id="GES33342.1"/>
    </source>
</evidence>
<gene>
    <name evidence="2" type="ORF">San01_58300</name>
</gene>
<proteinExistence type="predicted"/>
<evidence type="ECO:0000313" key="3">
    <source>
        <dbReference type="Proteomes" id="UP000325598"/>
    </source>
</evidence>
<accession>A0A5J4LMW6</accession>
<dbReference type="NCBIfam" id="NF033634">
    <property type="entry name" value="SLATT_1"/>
    <property type="match status" value="1"/>
</dbReference>
<name>A0A5J4LMW6_9ACTN</name>
<dbReference type="Pfam" id="PF14015">
    <property type="entry name" value="DUF4231"/>
    <property type="match status" value="1"/>
</dbReference>
<evidence type="ECO:0008006" key="4">
    <source>
        <dbReference type="Google" id="ProtNLM"/>
    </source>
</evidence>
<reference evidence="2 3" key="1">
    <citation type="submission" date="2019-10" db="EMBL/GenBank/DDBJ databases">
        <title>Whole genome shotgun sequence of Streptomyces angustmyceticus NBRC 3934.</title>
        <authorList>
            <person name="Hosoyama A."/>
            <person name="Ichikawa N."/>
            <person name="Kimura A."/>
            <person name="Kitahashi Y."/>
            <person name="Komaki H."/>
            <person name="Uohara A."/>
        </authorList>
    </citation>
    <scope>NUCLEOTIDE SEQUENCE [LARGE SCALE GENOMIC DNA]</scope>
    <source>
        <strain evidence="2 3">NBRC 3934</strain>
    </source>
</reference>
<organism evidence="2 3">
    <name type="scientific">Streptomyces angustmyceticus</name>
    <dbReference type="NCBI Taxonomy" id="285578"/>
    <lineage>
        <taxon>Bacteria</taxon>
        <taxon>Bacillati</taxon>
        <taxon>Actinomycetota</taxon>
        <taxon>Actinomycetes</taxon>
        <taxon>Kitasatosporales</taxon>
        <taxon>Streptomycetaceae</taxon>
        <taxon>Streptomyces</taxon>
    </lineage>
</organism>
<sequence>MGDGGVQPGSGPDVGHSPRDVAAHLLDKIRQGNDYARGKKKRFGRSASLTKVATLVLSAASTVILGLQDLNAWAGLALACVALVTLLGAVEPFFNWRSRWVLMEEAQHRFQRLADDLEYLMASTPADALTTDQLGEIFGRYQAIWDDLSRTWLEHRREPAPSNDV</sequence>
<dbReference type="Proteomes" id="UP000325598">
    <property type="component" value="Unassembled WGS sequence"/>
</dbReference>
<dbReference type="EMBL" id="BLAG01000018">
    <property type="protein sequence ID" value="GES33342.1"/>
    <property type="molecule type" value="Genomic_DNA"/>
</dbReference>
<comment type="caution">
    <text evidence="2">The sequence shown here is derived from an EMBL/GenBank/DDBJ whole genome shotgun (WGS) entry which is preliminary data.</text>
</comment>
<keyword evidence="3" id="KW-1185">Reference proteome</keyword>
<keyword evidence="1" id="KW-1133">Transmembrane helix</keyword>
<keyword evidence="1" id="KW-0812">Transmembrane</keyword>
<feature type="transmembrane region" description="Helical" evidence="1">
    <location>
        <begin position="73"/>
        <end position="94"/>
    </location>
</feature>
<protein>
    <recommendedName>
        <fullName evidence="4">SMODS and SLOG-associating 2TM effector domain-containing protein</fullName>
    </recommendedName>
</protein>
<evidence type="ECO:0000256" key="1">
    <source>
        <dbReference type="SAM" id="Phobius"/>
    </source>
</evidence>
<dbReference type="AlphaFoldDB" id="A0A5J4LMW6"/>